<organism evidence="1 2">
    <name type="scientific">Leptospira wolbachii serovar Codice str. CDC</name>
    <dbReference type="NCBI Taxonomy" id="1218599"/>
    <lineage>
        <taxon>Bacteria</taxon>
        <taxon>Pseudomonadati</taxon>
        <taxon>Spirochaetota</taxon>
        <taxon>Spirochaetia</taxon>
        <taxon>Leptospirales</taxon>
        <taxon>Leptospiraceae</taxon>
        <taxon>Leptospira</taxon>
    </lineage>
</organism>
<dbReference type="Proteomes" id="UP000013984">
    <property type="component" value="Unassembled WGS sequence"/>
</dbReference>
<name>R9A7J4_9LEPT</name>
<dbReference type="PROSITE" id="PS51257">
    <property type="entry name" value="PROKAR_LIPOPROTEIN"/>
    <property type="match status" value="1"/>
</dbReference>
<dbReference type="SUPFAM" id="SSF52047">
    <property type="entry name" value="RNI-like"/>
    <property type="match status" value="1"/>
</dbReference>
<keyword evidence="2" id="KW-1185">Reference proteome</keyword>
<dbReference type="EMBL" id="AOGZ02000014">
    <property type="protein sequence ID" value="EOQ96210.1"/>
    <property type="molecule type" value="Genomic_DNA"/>
</dbReference>
<dbReference type="AlphaFoldDB" id="R9A7J4"/>
<dbReference type="RefSeq" id="WP_015681561.1">
    <property type="nucleotide sequence ID" value="NZ_AOGZ02000014.1"/>
</dbReference>
<sequence>MLNKSNSVAFSILPLVIIILSCDICTSSPKLRLPEDDASIATLLASKGYRINGYKWKSGRKIESIEVNKKTQYTTGDFESLCSIKSIKHFRFEDILMPKLTQNEVASCSKNSDLKLDFVDVELELDSLCLLADKIQDGSPAFYFSNTNVNDHTIDCISKISRLKSIYISRKSKISEDSICKLTLKVTSVTFFGLNNVPFSKKALDCIFSLPKLTRVTLQNWSKVPDMERIEYVRQYEIRHGRKIESIIADPTTDTY</sequence>
<keyword evidence="1" id="KW-0449">Lipoprotein</keyword>
<dbReference type="Gene3D" id="3.80.10.10">
    <property type="entry name" value="Ribonuclease Inhibitor"/>
    <property type="match status" value="1"/>
</dbReference>
<evidence type="ECO:0000313" key="2">
    <source>
        <dbReference type="Proteomes" id="UP000013984"/>
    </source>
</evidence>
<reference evidence="1" key="1">
    <citation type="submission" date="2013-04" db="EMBL/GenBank/DDBJ databases">
        <authorList>
            <person name="Harkins D.M."/>
            <person name="Durkin A.S."/>
            <person name="Brinkac L.M."/>
            <person name="Haft D.H."/>
            <person name="Selengut J.D."/>
            <person name="Sanka R."/>
            <person name="DePew J."/>
            <person name="Purushe J."/>
            <person name="Galloway R.L."/>
            <person name="Vinetz J.M."/>
            <person name="Sutton G.G."/>
            <person name="Nierman W.C."/>
            <person name="Fouts D.E."/>
        </authorList>
    </citation>
    <scope>NUCLEOTIDE SEQUENCE [LARGE SCALE GENOMIC DNA]</scope>
    <source>
        <strain evidence="1">CDC</strain>
    </source>
</reference>
<accession>R9A7J4</accession>
<protein>
    <submittedName>
        <fullName evidence="1">Lipoprotein</fullName>
    </submittedName>
</protein>
<dbReference type="OrthoDB" id="348010at2"/>
<dbReference type="InterPro" id="IPR032675">
    <property type="entry name" value="LRR_dom_sf"/>
</dbReference>
<proteinExistence type="predicted"/>
<comment type="caution">
    <text evidence="1">The sequence shown here is derived from an EMBL/GenBank/DDBJ whole genome shotgun (WGS) entry which is preliminary data.</text>
</comment>
<evidence type="ECO:0000313" key="1">
    <source>
        <dbReference type="EMBL" id="EOQ96210.1"/>
    </source>
</evidence>
<dbReference type="STRING" id="1218599.LEP1GSC195_1859"/>
<gene>
    <name evidence="1" type="ORF">LEP1GSC195_1859</name>
</gene>